<accession>A0A6A4VVE9</accession>
<reference evidence="2 3" key="1">
    <citation type="submission" date="2019-07" db="EMBL/GenBank/DDBJ databases">
        <title>Draft genome assembly of a fouling barnacle, Amphibalanus amphitrite (Darwin, 1854): The first reference genome for Thecostraca.</title>
        <authorList>
            <person name="Kim W."/>
        </authorList>
    </citation>
    <scope>NUCLEOTIDE SEQUENCE [LARGE SCALE GENOMIC DNA]</scope>
    <source>
        <strain evidence="2">SNU_AA5</strain>
        <tissue evidence="2">Soma without cirri and trophi</tissue>
    </source>
</reference>
<dbReference type="Proteomes" id="UP000440578">
    <property type="component" value="Unassembled WGS sequence"/>
</dbReference>
<organism evidence="2 3">
    <name type="scientific">Amphibalanus amphitrite</name>
    <name type="common">Striped barnacle</name>
    <name type="synonym">Balanus amphitrite</name>
    <dbReference type="NCBI Taxonomy" id="1232801"/>
    <lineage>
        <taxon>Eukaryota</taxon>
        <taxon>Metazoa</taxon>
        <taxon>Ecdysozoa</taxon>
        <taxon>Arthropoda</taxon>
        <taxon>Crustacea</taxon>
        <taxon>Multicrustacea</taxon>
        <taxon>Cirripedia</taxon>
        <taxon>Thoracica</taxon>
        <taxon>Thoracicalcarea</taxon>
        <taxon>Balanomorpha</taxon>
        <taxon>Balanoidea</taxon>
        <taxon>Balanidae</taxon>
        <taxon>Amphibalaninae</taxon>
        <taxon>Amphibalanus</taxon>
    </lineage>
</organism>
<sequence length="278" mass="30398">MVTMGRRRAGGGGDSLPQTVRRNNAKNERKTMEAMADTLWASVESGKERRLRLAAERMGRMLAAQETSPAPQEQQEPITVNTESSTVSGEQPLSPTSDGSRSRRSTFNSAVSPLSPQTELDDYFEDVVLAGRQSDVTMAALRGFTASPLSEGLAPGEQLDSLRTEPDLELSEPGTADTLDDGPFSYQDIGDEGTVTPVGDDLGSTPIQTMMQDVRLSSEQLQTEAGEAVLYKPRLPVLYKPRLPVLYKPRLPVLNKPRLPVLYMSRLPVLNMPRLQAL</sequence>
<evidence type="ECO:0000313" key="3">
    <source>
        <dbReference type="Proteomes" id="UP000440578"/>
    </source>
</evidence>
<keyword evidence="3" id="KW-1185">Reference proteome</keyword>
<feature type="region of interest" description="Disordered" evidence="1">
    <location>
        <begin position="1"/>
        <end position="33"/>
    </location>
</feature>
<evidence type="ECO:0000256" key="1">
    <source>
        <dbReference type="SAM" id="MobiDB-lite"/>
    </source>
</evidence>
<protein>
    <submittedName>
        <fullName evidence="2">Uncharacterized protein</fullName>
    </submittedName>
</protein>
<dbReference type="OrthoDB" id="5282002at2759"/>
<feature type="compositionally biased region" description="Polar residues" evidence="1">
    <location>
        <begin position="65"/>
        <end position="116"/>
    </location>
</feature>
<comment type="caution">
    <text evidence="2">The sequence shown here is derived from an EMBL/GenBank/DDBJ whole genome shotgun (WGS) entry which is preliminary data.</text>
</comment>
<dbReference type="EMBL" id="VIIS01001299">
    <property type="protein sequence ID" value="KAF0300017.1"/>
    <property type="molecule type" value="Genomic_DNA"/>
</dbReference>
<feature type="region of interest" description="Disordered" evidence="1">
    <location>
        <begin position="55"/>
        <end position="116"/>
    </location>
</feature>
<dbReference type="AlphaFoldDB" id="A0A6A4VVE9"/>
<proteinExistence type="predicted"/>
<name>A0A6A4VVE9_AMPAM</name>
<evidence type="ECO:0000313" key="2">
    <source>
        <dbReference type="EMBL" id="KAF0300017.1"/>
    </source>
</evidence>
<gene>
    <name evidence="2" type="ORF">FJT64_027345</name>
</gene>